<dbReference type="GO" id="GO:0043409">
    <property type="term" value="P:negative regulation of MAPK cascade"/>
    <property type="evidence" value="ECO:0007669"/>
    <property type="project" value="TreeGrafter"/>
</dbReference>
<evidence type="ECO:0000256" key="1">
    <source>
        <dbReference type="ARBA" id="ARBA00008601"/>
    </source>
</evidence>
<evidence type="ECO:0000256" key="4">
    <source>
        <dbReference type="ARBA" id="ARBA00022912"/>
    </source>
</evidence>
<evidence type="ECO:0000259" key="7">
    <source>
        <dbReference type="PROSITE" id="PS50056"/>
    </source>
</evidence>
<organism evidence="8">
    <name type="scientific">Arcella intermedia</name>
    <dbReference type="NCBI Taxonomy" id="1963864"/>
    <lineage>
        <taxon>Eukaryota</taxon>
        <taxon>Amoebozoa</taxon>
        <taxon>Tubulinea</taxon>
        <taxon>Elardia</taxon>
        <taxon>Arcellinida</taxon>
        <taxon>Sphaerothecina</taxon>
        <taxon>Arcellidae</taxon>
        <taxon>Arcella</taxon>
    </lineage>
</organism>
<dbReference type="EMBL" id="GIBP01008238">
    <property type="protein sequence ID" value="NDV37207.1"/>
    <property type="molecule type" value="Transcribed_RNA"/>
</dbReference>
<evidence type="ECO:0000256" key="3">
    <source>
        <dbReference type="ARBA" id="ARBA00022801"/>
    </source>
</evidence>
<dbReference type="Gene3D" id="3.90.190.10">
    <property type="entry name" value="Protein tyrosine phosphatase superfamily"/>
    <property type="match status" value="1"/>
</dbReference>
<dbReference type="GO" id="GO:0017017">
    <property type="term" value="F:MAP kinase tyrosine/serine/threonine phosphatase activity"/>
    <property type="evidence" value="ECO:0007669"/>
    <property type="project" value="TreeGrafter"/>
</dbReference>
<dbReference type="InterPro" id="IPR016130">
    <property type="entry name" value="Tyr_Pase_AS"/>
</dbReference>
<dbReference type="InterPro" id="IPR003595">
    <property type="entry name" value="Tyr_Pase_cat"/>
</dbReference>
<proteinExistence type="inferred from homology"/>
<dbReference type="SMART" id="SM00404">
    <property type="entry name" value="PTPc_motif"/>
    <property type="match status" value="1"/>
</dbReference>
<evidence type="ECO:0000256" key="2">
    <source>
        <dbReference type="ARBA" id="ARBA00013064"/>
    </source>
</evidence>
<name>A0A6B2LK81_9EUKA</name>
<evidence type="ECO:0000313" key="8">
    <source>
        <dbReference type="EMBL" id="NDV37207.1"/>
    </source>
</evidence>
<keyword evidence="4" id="KW-0904">Protein phosphatase</keyword>
<dbReference type="GO" id="GO:0004722">
    <property type="term" value="F:protein serine/threonine phosphatase activity"/>
    <property type="evidence" value="ECO:0007669"/>
    <property type="project" value="UniProtKB-EC"/>
</dbReference>
<dbReference type="InterPro" id="IPR029021">
    <property type="entry name" value="Prot-tyrosine_phosphatase-like"/>
</dbReference>
<dbReference type="CDD" id="cd14498">
    <property type="entry name" value="DSP"/>
    <property type="match status" value="1"/>
</dbReference>
<dbReference type="SMART" id="SM00195">
    <property type="entry name" value="DSPc"/>
    <property type="match status" value="1"/>
</dbReference>
<reference evidence="8" key="1">
    <citation type="journal article" date="2020" name="J. Eukaryot. Microbiol.">
        <title>De novo Sequencing, Assembly and Annotation of the Transcriptome for the Free-Living Testate Amoeba Arcella intermedia.</title>
        <authorList>
            <person name="Ribeiro G.M."/>
            <person name="Porfirio-Sousa A.L."/>
            <person name="Maurer-Alcala X.X."/>
            <person name="Katz L.A."/>
            <person name="Lahr D.J.G."/>
        </authorList>
    </citation>
    <scope>NUCLEOTIDE SEQUENCE</scope>
</reference>
<sequence>MQQIDAIYPNKLYLSGIGGILRKGELDARQIGVIVSVTFDKGGRQFEDKNYHYFPIEDNPEADIFDIIPPIHTIIDTANAEGKSVLIHCTAGVSRSASVVISYVMKTERMSFENALKFVKKKRLGVSPNWGFMYQLIEYENQILPDKPSEQKHFVAAHLKQLWHLTCTEEEIEEAIKKLGRNSCRLLNHFCNPT</sequence>
<protein>
    <recommendedName>
        <fullName evidence="2">protein-tyrosine-phosphatase</fullName>
        <ecNumber evidence="2">3.1.3.48</ecNumber>
    </recommendedName>
</protein>
<dbReference type="InterPro" id="IPR000340">
    <property type="entry name" value="Dual-sp_phosphatase_cat-dom"/>
</dbReference>
<dbReference type="Pfam" id="PF00782">
    <property type="entry name" value="DSPc"/>
    <property type="match status" value="1"/>
</dbReference>
<dbReference type="GO" id="GO:0008330">
    <property type="term" value="F:protein tyrosine/threonine phosphatase activity"/>
    <property type="evidence" value="ECO:0007669"/>
    <property type="project" value="TreeGrafter"/>
</dbReference>
<dbReference type="PANTHER" id="PTHR10159:SF519">
    <property type="entry name" value="DUAL SPECIFICITY PROTEIN PHOSPHATASE MPK3"/>
    <property type="match status" value="1"/>
</dbReference>
<dbReference type="SUPFAM" id="SSF52799">
    <property type="entry name" value="(Phosphotyrosine protein) phosphatases II"/>
    <property type="match status" value="1"/>
</dbReference>
<evidence type="ECO:0000256" key="5">
    <source>
        <dbReference type="ARBA" id="ARBA00047761"/>
    </source>
</evidence>
<dbReference type="PROSITE" id="PS00383">
    <property type="entry name" value="TYR_PHOSPHATASE_1"/>
    <property type="match status" value="1"/>
</dbReference>
<comment type="similarity">
    <text evidence="1">Belongs to the protein-tyrosine phosphatase family. Non-receptor class dual specificity subfamily.</text>
</comment>
<dbReference type="PROSITE" id="PS50054">
    <property type="entry name" value="TYR_PHOSPHATASE_DUAL"/>
    <property type="match status" value="1"/>
</dbReference>
<dbReference type="GO" id="GO:0033550">
    <property type="term" value="F:MAP kinase tyrosine phosphatase activity"/>
    <property type="evidence" value="ECO:0007669"/>
    <property type="project" value="TreeGrafter"/>
</dbReference>
<evidence type="ECO:0000259" key="6">
    <source>
        <dbReference type="PROSITE" id="PS50054"/>
    </source>
</evidence>
<dbReference type="PROSITE" id="PS50056">
    <property type="entry name" value="TYR_PHOSPHATASE_2"/>
    <property type="match status" value="1"/>
</dbReference>
<dbReference type="GO" id="GO:0005737">
    <property type="term" value="C:cytoplasm"/>
    <property type="evidence" value="ECO:0007669"/>
    <property type="project" value="TreeGrafter"/>
</dbReference>
<feature type="domain" description="Tyrosine specific protein phosphatases" evidence="7">
    <location>
        <begin position="65"/>
        <end position="126"/>
    </location>
</feature>
<keyword evidence="3" id="KW-0378">Hydrolase</keyword>
<accession>A0A6B2LK81</accession>
<dbReference type="InterPro" id="IPR000387">
    <property type="entry name" value="Tyr_Pase_dom"/>
</dbReference>
<dbReference type="PANTHER" id="PTHR10159">
    <property type="entry name" value="DUAL SPECIFICITY PROTEIN PHOSPHATASE"/>
    <property type="match status" value="1"/>
</dbReference>
<dbReference type="EC" id="3.1.3.48" evidence="2"/>
<dbReference type="AlphaFoldDB" id="A0A6B2LK81"/>
<feature type="domain" description="Tyrosine-protein phosphatase" evidence="6">
    <location>
        <begin position="3"/>
        <end position="145"/>
    </location>
</feature>
<comment type="catalytic activity">
    <reaction evidence="5">
        <text>O-phospho-L-seryl-[protein] + H2O = L-seryl-[protein] + phosphate</text>
        <dbReference type="Rhea" id="RHEA:20629"/>
        <dbReference type="Rhea" id="RHEA-COMP:9863"/>
        <dbReference type="Rhea" id="RHEA-COMP:11604"/>
        <dbReference type="ChEBI" id="CHEBI:15377"/>
        <dbReference type="ChEBI" id="CHEBI:29999"/>
        <dbReference type="ChEBI" id="CHEBI:43474"/>
        <dbReference type="ChEBI" id="CHEBI:83421"/>
        <dbReference type="EC" id="3.1.3.16"/>
    </reaction>
</comment>
<dbReference type="InterPro" id="IPR020422">
    <property type="entry name" value="TYR_PHOSPHATASE_DUAL_dom"/>
</dbReference>